<dbReference type="InterPro" id="IPR015126">
    <property type="entry name" value="Mu_I-gamma"/>
</dbReference>
<dbReference type="Proteomes" id="UP000321157">
    <property type="component" value="Unassembled WGS sequence"/>
</dbReference>
<name>A0A511VEZ8_9BACL</name>
<dbReference type="InterPro" id="IPR009057">
    <property type="entry name" value="Homeodomain-like_sf"/>
</dbReference>
<dbReference type="Gene3D" id="1.10.10.60">
    <property type="entry name" value="Homeodomain-like"/>
    <property type="match status" value="1"/>
</dbReference>
<gene>
    <name evidence="2" type="ORF">ADA01nite_35830</name>
</gene>
<comment type="caution">
    <text evidence="2">The sequence shown here is derived from an EMBL/GenBank/DDBJ whole genome shotgun (WGS) entry which is preliminary data.</text>
</comment>
<dbReference type="Pfam" id="PF09039">
    <property type="entry name" value="HTH_Tnp_Mu_2"/>
    <property type="match status" value="1"/>
</dbReference>
<reference evidence="2 3" key="1">
    <citation type="submission" date="2019-07" db="EMBL/GenBank/DDBJ databases">
        <title>Whole genome shotgun sequence of Aneurinibacillus danicus NBRC 102444.</title>
        <authorList>
            <person name="Hosoyama A."/>
            <person name="Uohara A."/>
            <person name="Ohji S."/>
            <person name="Ichikawa N."/>
        </authorList>
    </citation>
    <scope>NUCLEOTIDE SEQUENCE [LARGE SCALE GENOMIC DNA]</scope>
    <source>
        <strain evidence="2 3">NBRC 102444</strain>
    </source>
</reference>
<evidence type="ECO:0000313" key="3">
    <source>
        <dbReference type="Proteomes" id="UP000321157"/>
    </source>
</evidence>
<dbReference type="SUPFAM" id="SSF46689">
    <property type="entry name" value="Homeodomain-like"/>
    <property type="match status" value="1"/>
</dbReference>
<dbReference type="EMBL" id="BJXX01000168">
    <property type="protein sequence ID" value="GEN36123.1"/>
    <property type="molecule type" value="Genomic_DNA"/>
</dbReference>
<dbReference type="OrthoDB" id="9794201at2"/>
<evidence type="ECO:0000313" key="2">
    <source>
        <dbReference type="EMBL" id="GEN36123.1"/>
    </source>
</evidence>
<protein>
    <recommendedName>
        <fullName evidence="1">Mu DNA binding I gamma subdomain domain-containing protein</fullName>
    </recommendedName>
</protein>
<dbReference type="AlphaFoldDB" id="A0A511VEZ8"/>
<proteinExistence type="predicted"/>
<feature type="domain" description="Mu DNA binding I gamma subdomain" evidence="1">
    <location>
        <begin position="86"/>
        <end position="151"/>
    </location>
</feature>
<organism evidence="2 3">
    <name type="scientific">Aneurinibacillus danicus</name>
    <dbReference type="NCBI Taxonomy" id="267746"/>
    <lineage>
        <taxon>Bacteria</taxon>
        <taxon>Bacillati</taxon>
        <taxon>Bacillota</taxon>
        <taxon>Bacilli</taxon>
        <taxon>Bacillales</taxon>
        <taxon>Paenibacillaceae</taxon>
        <taxon>Aneurinibacillus group</taxon>
        <taxon>Aneurinibacillus</taxon>
    </lineage>
</organism>
<keyword evidence="3" id="KW-1185">Reference proteome</keyword>
<dbReference type="RefSeq" id="WP_146811750.1">
    <property type="nucleotide sequence ID" value="NZ_BJXX01000168.1"/>
</dbReference>
<sequence length="164" mass="19243">MVEQKHLQELQEPIIRAIRDRFGENAYERLMKRLELVQKAIALESVRWTYDKKCILAMSEGVSVPTLYRWTEIYKKNGLLGLVPKNIRDEMQRDQREKQFRSMDKQAVEFVTSMYQQAPRPSVPSIYRQLLAASKEKGWKVGSLTTCYRIVRDIMLSAESQSNL</sequence>
<accession>A0A511VEZ8</accession>
<evidence type="ECO:0000259" key="1">
    <source>
        <dbReference type="Pfam" id="PF09039"/>
    </source>
</evidence>